<dbReference type="AlphaFoldDB" id="A0A7G7GA07"/>
<dbReference type="EMBL" id="CP055156">
    <property type="protein sequence ID" value="QNF33991.1"/>
    <property type="molecule type" value="Genomic_DNA"/>
</dbReference>
<name>A0A7G7GA07_9BACT</name>
<feature type="domain" description="Glycoside hydrolase family 5" evidence="9">
    <location>
        <begin position="67"/>
        <end position="361"/>
    </location>
</feature>
<evidence type="ECO:0000256" key="6">
    <source>
        <dbReference type="ARBA" id="ARBA00023326"/>
    </source>
</evidence>
<dbReference type="InterPro" id="IPR050386">
    <property type="entry name" value="Glycosyl_hydrolase_5"/>
</dbReference>
<dbReference type="PROSITE" id="PS00659">
    <property type="entry name" value="GLYCOSYL_HYDROL_F5"/>
    <property type="match status" value="1"/>
</dbReference>
<keyword evidence="11" id="KW-1185">Reference proteome</keyword>
<evidence type="ECO:0000256" key="3">
    <source>
        <dbReference type="ARBA" id="ARBA00023001"/>
    </source>
</evidence>
<proteinExistence type="inferred from homology"/>
<dbReference type="Gene3D" id="3.20.20.80">
    <property type="entry name" value="Glycosidases"/>
    <property type="match status" value="1"/>
</dbReference>
<dbReference type="PANTHER" id="PTHR31297">
    <property type="entry name" value="GLUCAN ENDO-1,6-BETA-GLUCOSIDASE B"/>
    <property type="match status" value="1"/>
</dbReference>
<keyword evidence="5 7" id="KW-0326">Glycosidase</keyword>
<gene>
    <name evidence="10" type="ORF">HUW51_15145</name>
</gene>
<evidence type="ECO:0000259" key="9">
    <source>
        <dbReference type="Pfam" id="PF00150"/>
    </source>
</evidence>
<evidence type="ECO:0000313" key="11">
    <source>
        <dbReference type="Proteomes" id="UP000515237"/>
    </source>
</evidence>
<dbReference type="Proteomes" id="UP000515237">
    <property type="component" value="Chromosome"/>
</dbReference>
<dbReference type="GO" id="GO:0009986">
    <property type="term" value="C:cell surface"/>
    <property type="evidence" value="ECO:0007669"/>
    <property type="project" value="TreeGrafter"/>
</dbReference>
<dbReference type="GO" id="GO:0005576">
    <property type="term" value="C:extracellular region"/>
    <property type="evidence" value="ECO:0007669"/>
    <property type="project" value="TreeGrafter"/>
</dbReference>
<dbReference type="SUPFAM" id="SSF51445">
    <property type="entry name" value="(Trans)glycosidases"/>
    <property type="match status" value="1"/>
</dbReference>
<keyword evidence="8" id="KW-0812">Transmembrane</keyword>
<keyword evidence="4" id="KW-0119">Carbohydrate metabolism</keyword>
<keyword evidence="3" id="KW-0136">Cellulose degradation</keyword>
<keyword evidence="2 7" id="KW-0378">Hydrolase</keyword>
<feature type="transmembrane region" description="Helical" evidence="8">
    <location>
        <begin position="12"/>
        <end position="33"/>
    </location>
</feature>
<dbReference type="InterPro" id="IPR018087">
    <property type="entry name" value="Glyco_hydro_5_CS"/>
</dbReference>
<dbReference type="Pfam" id="PF00150">
    <property type="entry name" value="Cellulase"/>
    <property type="match status" value="1"/>
</dbReference>
<dbReference type="PANTHER" id="PTHR31297:SF41">
    <property type="entry name" value="ENDOGLUCANASE, PUTATIVE (AFU_ORTHOLOGUE AFUA_5G01830)-RELATED"/>
    <property type="match status" value="1"/>
</dbReference>
<dbReference type="InterPro" id="IPR001547">
    <property type="entry name" value="Glyco_hydro_5"/>
</dbReference>
<evidence type="ECO:0000256" key="8">
    <source>
        <dbReference type="SAM" id="Phobius"/>
    </source>
</evidence>
<evidence type="ECO:0000256" key="7">
    <source>
        <dbReference type="RuleBase" id="RU361153"/>
    </source>
</evidence>
<keyword evidence="8" id="KW-0472">Membrane</keyword>
<evidence type="ECO:0000256" key="4">
    <source>
        <dbReference type="ARBA" id="ARBA00023277"/>
    </source>
</evidence>
<evidence type="ECO:0000256" key="5">
    <source>
        <dbReference type="ARBA" id="ARBA00023295"/>
    </source>
</evidence>
<dbReference type="KEGG" id="aswu:HUW51_15145"/>
<evidence type="ECO:0000313" key="10">
    <source>
        <dbReference type="EMBL" id="QNF33991.1"/>
    </source>
</evidence>
<dbReference type="GO" id="GO:0030245">
    <property type="term" value="P:cellulose catabolic process"/>
    <property type="evidence" value="ECO:0007669"/>
    <property type="project" value="UniProtKB-KW"/>
</dbReference>
<protein>
    <submittedName>
        <fullName evidence="10">Glycoside hydrolase family 5 protein</fullName>
    </submittedName>
</protein>
<reference evidence="10 11" key="1">
    <citation type="journal article" date="2018" name="Int. J. Syst. Evol. Microbiol.">
        <title>Adhaeribacter swui sp. nov., isolated from wet mud.</title>
        <authorList>
            <person name="Kim D.U."/>
            <person name="Kim K.W."/>
            <person name="Kang M.S."/>
            <person name="Kim J.Y."/>
            <person name="Jang J.H."/>
            <person name="Kim M.K."/>
        </authorList>
    </citation>
    <scope>NUCLEOTIDE SEQUENCE [LARGE SCALE GENOMIC DNA]</scope>
    <source>
        <strain evidence="10 11">KCTC 52873</strain>
    </source>
</reference>
<sequence length="391" mass="44972">MRLSVTLNGYWAKLPLVIWLCYGIGLFFFCGLVQAKTKTGSTTPFVIKRGTNISHWLSQSTRVGAERKAFFTEKDVANIAALGFDHIRLPIDEMQMWNEAGQKEPEAFALLHDALKWCQKYKLKTVVDLHILRSHYFNATEKPLFTQVAAQERFYQCWRDLSGELIKYPITQVAYELMNEPVADDPEDWNKIVDKAIAVIRAKEPRRIIVVGSNRWQSHEEFDKLRIPANDKNLLLSFHYYLPFLLTHYQASWTKIAAYKGPVHYPGRTVTDEELAALPADMVSLITDNEKSRIKTVYNAAKFQEDFQKPLDFARKHGLKLYCGEWGALNTAPKADRLRWYQDMVTVLEKNNIAWANWDYKGGGFGFTNAQGENHQPEMIKILTGKDVTAK</sequence>
<organism evidence="10 11">
    <name type="scientific">Adhaeribacter swui</name>
    <dbReference type="NCBI Taxonomy" id="2086471"/>
    <lineage>
        <taxon>Bacteria</taxon>
        <taxon>Pseudomonadati</taxon>
        <taxon>Bacteroidota</taxon>
        <taxon>Cytophagia</taxon>
        <taxon>Cytophagales</taxon>
        <taxon>Hymenobacteraceae</taxon>
        <taxon>Adhaeribacter</taxon>
    </lineage>
</organism>
<keyword evidence="8" id="KW-1133">Transmembrane helix</keyword>
<evidence type="ECO:0000256" key="1">
    <source>
        <dbReference type="ARBA" id="ARBA00005641"/>
    </source>
</evidence>
<dbReference type="InterPro" id="IPR017853">
    <property type="entry name" value="GH"/>
</dbReference>
<comment type="similarity">
    <text evidence="1 7">Belongs to the glycosyl hydrolase 5 (cellulase A) family.</text>
</comment>
<keyword evidence="6" id="KW-0624">Polysaccharide degradation</keyword>
<accession>A0A7G7GA07</accession>
<evidence type="ECO:0000256" key="2">
    <source>
        <dbReference type="ARBA" id="ARBA00022801"/>
    </source>
</evidence>
<dbReference type="GO" id="GO:0008422">
    <property type="term" value="F:beta-glucosidase activity"/>
    <property type="evidence" value="ECO:0007669"/>
    <property type="project" value="TreeGrafter"/>
</dbReference>
<dbReference type="RefSeq" id="WP_185270474.1">
    <property type="nucleotide sequence ID" value="NZ_CP055156.1"/>
</dbReference>